<name>A0A8H9GXC1_9ACTN</name>
<keyword evidence="7 8" id="KW-0472">Membrane</keyword>
<dbReference type="PANTHER" id="PTHR21716:SF53">
    <property type="entry name" value="PERMEASE PERM-RELATED"/>
    <property type="match status" value="1"/>
</dbReference>
<evidence type="ECO:0000313" key="10">
    <source>
        <dbReference type="Proteomes" id="UP000653480"/>
    </source>
</evidence>
<keyword evidence="3" id="KW-0813">Transport</keyword>
<protein>
    <submittedName>
        <fullName evidence="9">AI-2E family transporter</fullName>
    </submittedName>
</protein>
<feature type="transmembrane region" description="Helical" evidence="8">
    <location>
        <begin position="275"/>
        <end position="292"/>
    </location>
</feature>
<dbReference type="InterPro" id="IPR002549">
    <property type="entry name" value="AI-2E-like"/>
</dbReference>
<organism evidence="9 10">
    <name type="scientific">Microbispora bryophytorum</name>
    <dbReference type="NCBI Taxonomy" id="1460882"/>
    <lineage>
        <taxon>Bacteria</taxon>
        <taxon>Bacillati</taxon>
        <taxon>Actinomycetota</taxon>
        <taxon>Actinomycetes</taxon>
        <taxon>Streptosporangiales</taxon>
        <taxon>Streptosporangiaceae</taxon>
        <taxon>Microbispora</taxon>
    </lineage>
</organism>
<dbReference type="AlphaFoldDB" id="A0A8H9GXC1"/>
<accession>A0A8H9GXC1</accession>
<comment type="caution">
    <text evidence="9">The sequence shown here is derived from an EMBL/GenBank/DDBJ whole genome shotgun (WGS) entry which is preliminary data.</text>
</comment>
<keyword evidence="6 8" id="KW-1133">Transmembrane helix</keyword>
<keyword evidence="4" id="KW-1003">Cell membrane</keyword>
<keyword evidence="10" id="KW-1185">Reference proteome</keyword>
<feature type="transmembrane region" description="Helical" evidence="8">
    <location>
        <begin position="160"/>
        <end position="179"/>
    </location>
</feature>
<comment type="similarity">
    <text evidence="2">Belongs to the autoinducer-2 exporter (AI-2E) (TC 2.A.86) family.</text>
</comment>
<feature type="transmembrane region" description="Helical" evidence="8">
    <location>
        <begin position="44"/>
        <end position="65"/>
    </location>
</feature>
<dbReference type="Proteomes" id="UP000653480">
    <property type="component" value="Unassembled WGS sequence"/>
</dbReference>
<feature type="transmembrane region" description="Helical" evidence="8">
    <location>
        <begin position="72"/>
        <end position="94"/>
    </location>
</feature>
<dbReference type="OrthoDB" id="9784366at2"/>
<keyword evidence="5 8" id="KW-0812">Transmembrane</keyword>
<evidence type="ECO:0000256" key="4">
    <source>
        <dbReference type="ARBA" id="ARBA00022475"/>
    </source>
</evidence>
<feature type="transmembrane region" description="Helical" evidence="8">
    <location>
        <begin position="244"/>
        <end position="268"/>
    </location>
</feature>
<evidence type="ECO:0000256" key="5">
    <source>
        <dbReference type="ARBA" id="ARBA00022692"/>
    </source>
</evidence>
<dbReference type="EMBL" id="BMMN01000003">
    <property type="protein sequence ID" value="GGO08335.1"/>
    <property type="molecule type" value="Genomic_DNA"/>
</dbReference>
<dbReference type="RefSeq" id="WP_142571049.1">
    <property type="nucleotide sequence ID" value="NZ_BMMN01000003.1"/>
</dbReference>
<feature type="transmembrane region" description="Helical" evidence="8">
    <location>
        <begin position="12"/>
        <end position="38"/>
    </location>
</feature>
<comment type="subcellular location">
    <subcellularLocation>
        <location evidence="1">Cell membrane</location>
        <topology evidence="1">Multi-pass membrane protein</topology>
    </subcellularLocation>
</comment>
<sequence>MVKGSAGPRVPPLLATVAAWCWRLIGIAIVLFAVVWLVAFLRLVMVPLAAALLLTALLHPICGWLRRRGLPSLAAAWVTLLGGLVVLTAVGVLIGTQANAQFPTLLAQVQHTAREVQNWLVTGPLNLRQAQLDQMVQSLLDQVQTRREDIGKSLVKSATVAAEVLAGAILMLFMTFFLLKDGDRIWAWLIRGFAQATTRVDAAGQAAWRTLSQYMVGTTIVAAIHSVVMAIVLTVMGVPLVVPLIALIFLASYLPIIGIVIAGGLAVLVTLGTKGVVFALVLLGILVLEQQLENHVLQPLIVGRLVHFHPLAVIVALAVGGIVAGIAGAALAVPLAAVLYRAWPELRRTSPAESPASTE</sequence>
<evidence type="ECO:0000256" key="1">
    <source>
        <dbReference type="ARBA" id="ARBA00004651"/>
    </source>
</evidence>
<reference evidence="9" key="1">
    <citation type="journal article" date="2014" name="Int. J. Syst. Evol. Microbiol.">
        <title>Complete genome sequence of Corynebacterium casei LMG S-19264T (=DSM 44701T), isolated from a smear-ripened cheese.</title>
        <authorList>
            <consortium name="US DOE Joint Genome Institute (JGI-PGF)"/>
            <person name="Walter F."/>
            <person name="Albersmeier A."/>
            <person name="Kalinowski J."/>
            <person name="Ruckert C."/>
        </authorList>
    </citation>
    <scope>NUCLEOTIDE SEQUENCE</scope>
    <source>
        <strain evidence="9">CGMCC 4.7138</strain>
    </source>
</reference>
<evidence type="ECO:0000256" key="3">
    <source>
        <dbReference type="ARBA" id="ARBA00022448"/>
    </source>
</evidence>
<evidence type="ECO:0000313" key="9">
    <source>
        <dbReference type="EMBL" id="GGO08335.1"/>
    </source>
</evidence>
<dbReference type="GO" id="GO:0005886">
    <property type="term" value="C:plasma membrane"/>
    <property type="evidence" value="ECO:0007669"/>
    <property type="project" value="UniProtKB-SubCell"/>
</dbReference>
<evidence type="ECO:0000256" key="2">
    <source>
        <dbReference type="ARBA" id="ARBA00009773"/>
    </source>
</evidence>
<dbReference type="GO" id="GO:0055085">
    <property type="term" value="P:transmembrane transport"/>
    <property type="evidence" value="ECO:0007669"/>
    <property type="project" value="TreeGrafter"/>
</dbReference>
<gene>
    <name evidence="9" type="ORF">GCM10011574_22740</name>
</gene>
<dbReference type="PANTHER" id="PTHR21716">
    <property type="entry name" value="TRANSMEMBRANE PROTEIN"/>
    <property type="match status" value="1"/>
</dbReference>
<evidence type="ECO:0000256" key="6">
    <source>
        <dbReference type="ARBA" id="ARBA00022989"/>
    </source>
</evidence>
<dbReference type="Pfam" id="PF01594">
    <property type="entry name" value="AI-2E_transport"/>
    <property type="match status" value="1"/>
</dbReference>
<evidence type="ECO:0000256" key="8">
    <source>
        <dbReference type="SAM" id="Phobius"/>
    </source>
</evidence>
<proteinExistence type="inferred from homology"/>
<feature type="transmembrane region" description="Helical" evidence="8">
    <location>
        <begin position="214"/>
        <end position="238"/>
    </location>
</feature>
<reference evidence="9" key="2">
    <citation type="submission" date="2020-09" db="EMBL/GenBank/DDBJ databases">
        <authorList>
            <person name="Sun Q."/>
            <person name="Zhou Y."/>
        </authorList>
    </citation>
    <scope>NUCLEOTIDE SEQUENCE</scope>
    <source>
        <strain evidence="9">CGMCC 4.7138</strain>
    </source>
</reference>
<feature type="transmembrane region" description="Helical" evidence="8">
    <location>
        <begin position="312"/>
        <end position="340"/>
    </location>
</feature>
<evidence type="ECO:0000256" key="7">
    <source>
        <dbReference type="ARBA" id="ARBA00023136"/>
    </source>
</evidence>